<dbReference type="CDD" id="cd17470">
    <property type="entry name" value="T3SS_Flik_C"/>
    <property type="match status" value="1"/>
</dbReference>
<sequence length="536" mass="56471">MNIRGTDSTALTTATDLFAVVAPARDDSAAGFNRALHSAPSVTPVPAASNKPGDQPAESTEDNSAQAADHSNEAEPVSEEAHCESGAICRTAEEATDELATKDDIAPTNEEPADRDLAAESLIAVSNLHSTQQPVEPLKGAPEVVSAVAVEPVDAADKEAIEKSTIATAEIATDSAHPKGTPTTDITVPARDVEQLTIAAAEVAVAEEVPLPEVPTTQPEQGIGVLPSALVDKNQPKAAEKRENDQKPTVGKKSTTATTADERATQVAEQNSTAVEPATNDRPTEDEPKERSFNKLLEAVPVHAANDEVAIPETTSDFPAAVNPETSAPALAAPTSVPEATVAAQTERVNSPGIQSNNLAVTQAAIQRLPAHALVRTAGTGAAEAVPVHVDAARFLQRVAKAFESANERGGEIRLRLSPPELGALRVEVTMHNEGLFARVEAETPEARAVLIENLPALRERLAEQGLRLERFDVELSQRQPDGRPPEGMPDRSHGREQGQPQTPRPATVPRTTAAEITTTTTPATGWQDRQLNVIV</sequence>
<keyword evidence="4" id="KW-1185">Reference proteome</keyword>
<dbReference type="OrthoDB" id="292554at2"/>
<feature type="domain" description="Flagellar hook-length control protein-like C-terminal" evidence="2">
    <location>
        <begin position="404"/>
        <end position="480"/>
    </location>
</feature>
<feature type="compositionally biased region" description="Low complexity" evidence="1">
    <location>
        <begin position="207"/>
        <end position="221"/>
    </location>
</feature>
<reference evidence="3 4" key="1">
    <citation type="submission" date="2019-02" db="EMBL/GenBank/DDBJ databases">
        <title>Deep-cultivation of Planctomycetes and their phenomic and genomic characterization uncovers novel biology.</title>
        <authorList>
            <person name="Wiegand S."/>
            <person name="Jogler M."/>
            <person name="Boedeker C."/>
            <person name="Pinto D."/>
            <person name="Vollmers J."/>
            <person name="Rivas-Marin E."/>
            <person name="Kohn T."/>
            <person name="Peeters S.H."/>
            <person name="Heuer A."/>
            <person name="Rast P."/>
            <person name="Oberbeckmann S."/>
            <person name="Bunk B."/>
            <person name="Jeske O."/>
            <person name="Meyerdierks A."/>
            <person name="Storesund J.E."/>
            <person name="Kallscheuer N."/>
            <person name="Luecker S."/>
            <person name="Lage O.M."/>
            <person name="Pohl T."/>
            <person name="Merkel B.J."/>
            <person name="Hornburger P."/>
            <person name="Mueller R.-W."/>
            <person name="Bruemmer F."/>
            <person name="Labrenz M."/>
            <person name="Spormann A.M."/>
            <person name="Op den Camp H."/>
            <person name="Overmann J."/>
            <person name="Amann R."/>
            <person name="Jetten M.S.M."/>
            <person name="Mascher T."/>
            <person name="Medema M.H."/>
            <person name="Devos D.P."/>
            <person name="Kaster A.-K."/>
            <person name="Ovreas L."/>
            <person name="Rohde M."/>
            <person name="Galperin M.Y."/>
            <person name="Jogler C."/>
        </authorList>
    </citation>
    <scope>NUCLEOTIDE SEQUENCE [LARGE SCALE GENOMIC DNA]</scope>
    <source>
        <strain evidence="3 4">ETA_A8</strain>
    </source>
</reference>
<dbReference type="EMBL" id="CP036274">
    <property type="protein sequence ID" value="QDU26967.1"/>
    <property type="molecule type" value="Genomic_DNA"/>
</dbReference>
<dbReference type="KEGG" id="aagg:ETAA8_20510"/>
<keyword evidence="3" id="KW-0969">Cilium</keyword>
<dbReference type="InterPro" id="IPR038610">
    <property type="entry name" value="FliK-like_C_sf"/>
</dbReference>
<accession>A0A517Y9Q2</accession>
<name>A0A517Y9Q2_9BACT</name>
<feature type="region of interest" description="Disordered" evidence="1">
    <location>
        <begin position="32"/>
        <end position="117"/>
    </location>
</feature>
<dbReference type="AlphaFoldDB" id="A0A517Y9Q2"/>
<keyword evidence="3" id="KW-0282">Flagellum</keyword>
<dbReference type="RefSeq" id="WP_145087847.1">
    <property type="nucleotide sequence ID" value="NZ_CP036274.1"/>
</dbReference>
<dbReference type="Gene3D" id="3.30.750.140">
    <property type="match status" value="1"/>
</dbReference>
<feature type="compositionally biased region" description="Low complexity" evidence="1">
    <location>
        <begin position="500"/>
        <end position="525"/>
    </location>
</feature>
<dbReference type="InterPro" id="IPR052563">
    <property type="entry name" value="FliK"/>
</dbReference>
<evidence type="ECO:0000259" key="2">
    <source>
        <dbReference type="Pfam" id="PF02120"/>
    </source>
</evidence>
<protein>
    <submittedName>
        <fullName evidence="3">Flagellar hook-length control protein FliK</fullName>
    </submittedName>
</protein>
<evidence type="ECO:0000313" key="4">
    <source>
        <dbReference type="Proteomes" id="UP000315017"/>
    </source>
</evidence>
<feature type="compositionally biased region" description="Basic and acidic residues" evidence="1">
    <location>
        <begin position="282"/>
        <end position="293"/>
    </location>
</feature>
<dbReference type="Pfam" id="PF02120">
    <property type="entry name" value="Flg_hook"/>
    <property type="match status" value="1"/>
</dbReference>
<dbReference type="InterPro" id="IPR021136">
    <property type="entry name" value="Flagellar_hook_control-like_C"/>
</dbReference>
<proteinExistence type="predicted"/>
<feature type="region of interest" description="Disordered" evidence="1">
    <location>
        <begin position="473"/>
        <end position="528"/>
    </location>
</feature>
<keyword evidence="3" id="KW-0966">Cell projection</keyword>
<feature type="region of interest" description="Disordered" evidence="1">
    <location>
        <begin position="207"/>
        <end position="293"/>
    </location>
</feature>
<dbReference type="Proteomes" id="UP000315017">
    <property type="component" value="Chromosome"/>
</dbReference>
<feature type="compositionally biased region" description="Basic and acidic residues" evidence="1">
    <location>
        <begin position="234"/>
        <end position="246"/>
    </location>
</feature>
<dbReference type="PANTHER" id="PTHR37533:SF2">
    <property type="entry name" value="FLAGELLAR HOOK-LENGTH CONTROL PROTEIN"/>
    <property type="match status" value="1"/>
</dbReference>
<evidence type="ECO:0000313" key="3">
    <source>
        <dbReference type="EMBL" id="QDU26967.1"/>
    </source>
</evidence>
<organism evidence="3 4">
    <name type="scientific">Anatilimnocola aggregata</name>
    <dbReference type="NCBI Taxonomy" id="2528021"/>
    <lineage>
        <taxon>Bacteria</taxon>
        <taxon>Pseudomonadati</taxon>
        <taxon>Planctomycetota</taxon>
        <taxon>Planctomycetia</taxon>
        <taxon>Pirellulales</taxon>
        <taxon>Pirellulaceae</taxon>
        <taxon>Anatilimnocola</taxon>
    </lineage>
</organism>
<feature type="compositionally biased region" description="Basic and acidic residues" evidence="1">
    <location>
        <begin position="473"/>
        <end position="497"/>
    </location>
</feature>
<evidence type="ECO:0000256" key="1">
    <source>
        <dbReference type="SAM" id="MobiDB-lite"/>
    </source>
</evidence>
<dbReference type="PANTHER" id="PTHR37533">
    <property type="entry name" value="FLAGELLAR HOOK-LENGTH CONTROL PROTEIN"/>
    <property type="match status" value="1"/>
</dbReference>
<gene>
    <name evidence="3" type="ORF">ETAA8_20510</name>
</gene>